<evidence type="ECO:0000313" key="2">
    <source>
        <dbReference type="EMBL" id="OMJ28608.1"/>
    </source>
</evidence>
<accession>A0A1R1YNX7</accession>
<protein>
    <submittedName>
        <fullName evidence="2">Uncharacterized protein</fullName>
    </submittedName>
</protein>
<keyword evidence="1" id="KW-1133">Transmembrane helix</keyword>
<comment type="caution">
    <text evidence="2">The sequence shown here is derived from an EMBL/GenBank/DDBJ whole genome shotgun (WGS) entry which is preliminary data.</text>
</comment>
<reference evidence="3" key="1">
    <citation type="submission" date="2017-01" db="EMBL/GenBank/DDBJ databases">
        <authorList>
            <person name="Wang Y."/>
            <person name="White M."/>
            <person name="Kvist S."/>
            <person name="Moncalvo J.-M."/>
        </authorList>
    </citation>
    <scope>NUCLEOTIDE SEQUENCE [LARGE SCALE GENOMIC DNA]</scope>
    <source>
        <strain evidence="3">ID-206-W2</strain>
    </source>
</reference>
<keyword evidence="3" id="KW-1185">Reference proteome</keyword>
<keyword evidence="1" id="KW-0812">Transmembrane</keyword>
<evidence type="ECO:0000313" key="3">
    <source>
        <dbReference type="Proteomes" id="UP000187429"/>
    </source>
</evidence>
<name>A0A1R1YNX7_9FUNG</name>
<evidence type="ECO:0000256" key="1">
    <source>
        <dbReference type="SAM" id="Phobius"/>
    </source>
</evidence>
<dbReference type="EMBL" id="LSSM01000529">
    <property type="protein sequence ID" value="OMJ28608.1"/>
    <property type="molecule type" value="Genomic_DNA"/>
</dbReference>
<gene>
    <name evidence="2" type="ORF">AYI69_g1908</name>
</gene>
<feature type="transmembrane region" description="Helical" evidence="1">
    <location>
        <begin position="12"/>
        <end position="30"/>
    </location>
</feature>
<keyword evidence="1" id="KW-0472">Membrane</keyword>
<organism evidence="2 3">
    <name type="scientific">Smittium culicis</name>
    <dbReference type="NCBI Taxonomy" id="133412"/>
    <lineage>
        <taxon>Eukaryota</taxon>
        <taxon>Fungi</taxon>
        <taxon>Fungi incertae sedis</taxon>
        <taxon>Zoopagomycota</taxon>
        <taxon>Kickxellomycotina</taxon>
        <taxon>Harpellomycetes</taxon>
        <taxon>Harpellales</taxon>
        <taxon>Legeriomycetaceae</taxon>
        <taxon>Smittium</taxon>
    </lineage>
</organism>
<dbReference type="Proteomes" id="UP000187429">
    <property type="component" value="Unassembled WGS sequence"/>
</dbReference>
<proteinExistence type="predicted"/>
<sequence length="87" mass="9248">MILPGIPNRSTISSLMNLFTAAVLIFSTALATGHFFMYSTATSIILFPAFVNGCIWPMASIAITSNGFDATIDSVGLDAYILILSPE</sequence>
<feature type="transmembrane region" description="Helical" evidence="1">
    <location>
        <begin position="36"/>
        <end position="56"/>
    </location>
</feature>
<dbReference type="AlphaFoldDB" id="A0A1R1YNX7"/>